<organism evidence="2 3">
    <name type="scientific">Thioalkalicoccus limnaeus</name>
    <dbReference type="NCBI Taxonomy" id="120681"/>
    <lineage>
        <taxon>Bacteria</taxon>
        <taxon>Pseudomonadati</taxon>
        <taxon>Pseudomonadota</taxon>
        <taxon>Gammaproteobacteria</taxon>
        <taxon>Chromatiales</taxon>
        <taxon>Chromatiaceae</taxon>
        <taxon>Thioalkalicoccus</taxon>
    </lineage>
</organism>
<name>A0ABV4B9F1_9GAMM</name>
<evidence type="ECO:0000313" key="3">
    <source>
        <dbReference type="Proteomes" id="UP001564408"/>
    </source>
</evidence>
<gene>
    <name evidence="2" type="ORF">ABC977_01010</name>
</gene>
<evidence type="ECO:0000256" key="1">
    <source>
        <dbReference type="SAM" id="SignalP"/>
    </source>
</evidence>
<dbReference type="EMBL" id="JBDKXB010000001">
    <property type="protein sequence ID" value="MEY6430982.1"/>
    <property type="molecule type" value="Genomic_DNA"/>
</dbReference>
<reference evidence="2 3" key="1">
    <citation type="submission" date="2024-05" db="EMBL/GenBank/DDBJ databases">
        <title>Genome Sequence and Characterization of the New Strain Purple Sulfur Bacterium of Genus Thioalkalicoccus.</title>
        <authorList>
            <person name="Bryantseva I.A."/>
            <person name="Kyndt J.A."/>
            <person name="Imhoff J.F."/>
        </authorList>
    </citation>
    <scope>NUCLEOTIDE SEQUENCE [LARGE SCALE GENOMIC DNA]</scope>
    <source>
        <strain evidence="2 3">Um2</strain>
    </source>
</reference>
<dbReference type="RefSeq" id="WP_369665360.1">
    <property type="nucleotide sequence ID" value="NZ_JBDKXB010000001.1"/>
</dbReference>
<feature type="signal peptide" evidence="1">
    <location>
        <begin position="1"/>
        <end position="27"/>
    </location>
</feature>
<protein>
    <submittedName>
        <fullName evidence="2">Uncharacterized protein</fullName>
    </submittedName>
</protein>
<dbReference type="Proteomes" id="UP001564408">
    <property type="component" value="Unassembled WGS sequence"/>
</dbReference>
<evidence type="ECO:0000313" key="2">
    <source>
        <dbReference type="EMBL" id="MEY6430982.1"/>
    </source>
</evidence>
<proteinExistence type="predicted"/>
<feature type="chain" id="PRO_5046083126" evidence="1">
    <location>
        <begin position="28"/>
        <end position="183"/>
    </location>
</feature>
<sequence length="183" mass="20239">MTRTLSIALVLLVSGFLTGVGPPSASAQTGREAMADAMSRMMEAMGAFGNIPAPDPNLMTPPRMDESMGHGLRPFLEPFDGSLSDLGEIVGQGTGRPFEGLWESPTGGLLIVQGRFYRLYEPGAGYVEGTLSHDDRQVRMRNRHEGFEHRFDYALHDDGIALRGEGGQIFVYRRLRLDRDRLR</sequence>
<keyword evidence="1" id="KW-0732">Signal</keyword>
<keyword evidence="3" id="KW-1185">Reference proteome</keyword>
<accession>A0ABV4B9F1</accession>
<comment type="caution">
    <text evidence="2">The sequence shown here is derived from an EMBL/GenBank/DDBJ whole genome shotgun (WGS) entry which is preliminary data.</text>
</comment>